<dbReference type="AlphaFoldDB" id="A0A6B1DBU4"/>
<protein>
    <submittedName>
        <fullName evidence="1">Polyprenyl synthetase family protein</fullName>
    </submittedName>
</protein>
<comment type="caution">
    <text evidence="1">The sequence shown here is derived from an EMBL/GenBank/DDBJ whole genome shotgun (WGS) entry which is preliminary data.</text>
</comment>
<reference evidence="1" key="1">
    <citation type="submission" date="2019-09" db="EMBL/GenBank/DDBJ databases">
        <title>Characterisation of the sponge microbiome using genome-centric metagenomics.</title>
        <authorList>
            <person name="Engelberts J.P."/>
            <person name="Robbins S.J."/>
            <person name="De Goeij J.M."/>
            <person name="Aranda M."/>
            <person name="Bell S.C."/>
            <person name="Webster N.S."/>
        </authorList>
    </citation>
    <scope>NUCLEOTIDE SEQUENCE</scope>
    <source>
        <strain evidence="1">SB0661_bin_32</strain>
    </source>
</reference>
<sequence>MAEQVGDALQAELNLVAAKFEETVADLPDGLAQFVRSEVADEQVLAGVVLASAAPVNDSAEDKFRRVALASALELLQIALNIHRLLLKPKQTDSIDSFLLGGTILAGDYCFSRAAVLAARTNHPRVVTIFAELLQELSQANLRRVIVNESLSRDAVGVDERESLFHSGAAAGVLLAGLSEEDQEAVVSYAACLGRRRPQDGTGALGAPVVENLDKMPVPQRERWRALTSIF</sequence>
<evidence type="ECO:0000313" key="1">
    <source>
        <dbReference type="EMBL" id="MYC97540.1"/>
    </source>
</evidence>
<gene>
    <name evidence="1" type="ORF">F4X14_21515</name>
</gene>
<dbReference type="Gene3D" id="1.10.600.10">
    <property type="entry name" value="Farnesyl Diphosphate Synthase"/>
    <property type="match status" value="1"/>
</dbReference>
<accession>A0A6B1DBU4</accession>
<organism evidence="1">
    <name type="scientific">Caldilineaceae bacterium SB0661_bin_32</name>
    <dbReference type="NCBI Taxonomy" id="2605255"/>
    <lineage>
        <taxon>Bacteria</taxon>
        <taxon>Bacillati</taxon>
        <taxon>Chloroflexota</taxon>
        <taxon>Caldilineae</taxon>
        <taxon>Caldilineales</taxon>
        <taxon>Caldilineaceae</taxon>
    </lineage>
</organism>
<name>A0A6B1DBU4_9CHLR</name>
<proteinExistence type="predicted"/>
<dbReference type="EMBL" id="VXMH01000120">
    <property type="protein sequence ID" value="MYC97540.1"/>
    <property type="molecule type" value="Genomic_DNA"/>
</dbReference>
<dbReference type="SUPFAM" id="SSF48576">
    <property type="entry name" value="Terpenoid synthases"/>
    <property type="match status" value="1"/>
</dbReference>
<dbReference type="InterPro" id="IPR008949">
    <property type="entry name" value="Isoprenoid_synthase_dom_sf"/>
</dbReference>